<evidence type="ECO:0000313" key="1">
    <source>
        <dbReference type="EMBL" id="RKT44689.1"/>
    </source>
</evidence>
<keyword evidence="2" id="KW-1185">Reference proteome</keyword>
<dbReference type="EMBL" id="RBXL01000001">
    <property type="protein sequence ID" value="RKT44689.1"/>
    <property type="molecule type" value="Genomic_DNA"/>
</dbReference>
<gene>
    <name evidence="1" type="ORF">BDD21_2087</name>
</gene>
<organism evidence="1 2">
    <name type="scientific">Thiocapsa rosea</name>
    <dbReference type="NCBI Taxonomy" id="69360"/>
    <lineage>
        <taxon>Bacteria</taxon>
        <taxon>Pseudomonadati</taxon>
        <taxon>Pseudomonadota</taxon>
        <taxon>Gammaproteobacteria</taxon>
        <taxon>Chromatiales</taxon>
        <taxon>Chromatiaceae</taxon>
        <taxon>Thiocapsa</taxon>
    </lineage>
</organism>
<dbReference type="AlphaFoldDB" id="A0A495V5T8"/>
<dbReference type="RefSeq" id="WP_147431047.1">
    <property type="nucleotide sequence ID" value="NZ_RBXL01000001.1"/>
</dbReference>
<accession>A0A495V5T8</accession>
<name>A0A495V5T8_9GAMM</name>
<proteinExistence type="predicted"/>
<dbReference type="Proteomes" id="UP000274556">
    <property type="component" value="Unassembled WGS sequence"/>
</dbReference>
<evidence type="ECO:0000313" key="2">
    <source>
        <dbReference type="Proteomes" id="UP000274556"/>
    </source>
</evidence>
<protein>
    <submittedName>
        <fullName evidence="1">Uncharacterized protein</fullName>
    </submittedName>
</protein>
<comment type="caution">
    <text evidence="1">The sequence shown here is derived from an EMBL/GenBank/DDBJ whole genome shotgun (WGS) entry which is preliminary data.</text>
</comment>
<sequence>MWELCQRHALWVAGESIPERLKYLVAQFSVEYINSRAVCDISAAKIKTRAYNWDKTRTGCIFEMTRHPNAHKNGYVTVREVQKWEIDLHASTITKLAERPWQQGDIDPTFED</sequence>
<reference evidence="1 2" key="1">
    <citation type="submission" date="2018-10" db="EMBL/GenBank/DDBJ databases">
        <title>Genomic Encyclopedia of Archaeal and Bacterial Type Strains, Phase II (KMG-II): from individual species to whole genera.</title>
        <authorList>
            <person name="Goeker M."/>
        </authorList>
    </citation>
    <scope>NUCLEOTIDE SEQUENCE [LARGE SCALE GENOMIC DNA]</scope>
    <source>
        <strain evidence="1 2">DSM 235</strain>
    </source>
</reference>